<accession>A0A172ZCU7</accession>
<evidence type="ECO:0000256" key="4">
    <source>
        <dbReference type="PIRSR" id="PIRSR000350-3"/>
    </source>
</evidence>
<dbReference type="GO" id="GO:0016491">
    <property type="term" value="F:oxidoreductase activity"/>
    <property type="evidence" value="ECO:0007669"/>
    <property type="project" value="InterPro"/>
</dbReference>
<dbReference type="InterPro" id="IPR001100">
    <property type="entry name" value="Pyr_nuc-diS_OxRdtase"/>
</dbReference>
<name>A0A172ZCU7_9BACL</name>
<evidence type="ECO:0000256" key="3">
    <source>
        <dbReference type="ARBA" id="ARBA00022827"/>
    </source>
</evidence>
<gene>
    <name evidence="8" type="ORF">AR543_05280</name>
</gene>
<reference evidence="8 9" key="2">
    <citation type="journal article" date="2016" name="Int. J. Syst. Evol. Microbiol.">
        <title>Paenibacillus bovis sp. nov., isolated from raw yak (Bos grunniens) milk.</title>
        <authorList>
            <person name="Gao C."/>
            <person name="Han J."/>
            <person name="Liu Z."/>
            <person name="Xu X."/>
            <person name="Hang F."/>
            <person name="Wu Z."/>
        </authorList>
    </citation>
    <scope>NUCLEOTIDE SEQUENCE [LARGE SCALE GENOMIC DNA]</scope>
    <source>
        <strain evidence="8 9">BD3526</strain>
    </source>
</reference>
<feature type="binding site" evidence="4">
    <location>
        <position position="289"/>
    </location>
    <ligand>
        <name>NAD(+)</name>
        <dbReference type="ChEBI" id="CHEBI:57540"/>
    </ligand>
</feature>
<feature type="disulfide bond" description="Redox-active" evidence="5">
    <location>
        <begin position="42"/>
        <end position="47"/>
    </location>
</feature>
<dbReference type="InterPro" id="IPR036188">
    <property type="entry name" value="FAD/NAD-bd_sf"/>
</dbReference>
<reference evidence="9" key="1">
    <citation type="submission" date="2015-10" db="EMBL/GenBank/DDBJ databases">
        <title>Genome of Paenibacillus bovis sp. nov.</title>
        <authorList>
            <person name="Wu Z."/>
            <person name="Gao C."/>
            <person name="Liu Z."/>
            <person name="Zheng H."/>
        </authorList>
    </citation>
    <scope>NUCLEOTIDE SEQUENCE [LARGE SCALE GENOMIC DNA]</scope>
    <source>
        <strain evidence="9">BD3526</strain>
    </source>
</reference>
<keyword evidence="4" id="KW-0520">NAD</keyword>
<evidence type="ECO:0000256" key="2">
    <source>
        <dbReference type="ARBA" id="ARBA00022630"/>
    </source>
</evidence>
<dbReference type="PRINTS" id="PR00411">
    <property type="entry name" value="PNDRDTASEI"/>
</dbReference>
<comment type="cofactor">
    <cofactor evidence="4">
        <name>FAD</name>
        <dbReference type="ChEBI" id="CHEBI:57692"/>
    </cofactor>
    <text evidence="4">Binds 1 FAD per subunit.</text>
</comment>
<feature type="binding site" evidence="4">
    <location>
        <position position="51"/>
    </location>
    <ligand>
        <name>FAD</name>
        <dbReference type="ChEBI" id="CHEBI:57692"/>
    </ligand>
</feature>
<evidence type="ECO:0000256" key="5">
    <source>
        <dbReference type="PIRSR" id="PIRSR000350-4"/>
    </source>
</evidence>
<evidence type="ECO:0000256" key="1">
    <source>
        <dbReference type="ARBA" id="ARBA00007532"/>
    </source>
</evidence>
<dbReference type="Proteomes" id="UP000078148">
    <property type="component" value="Chromosome"/>
</dbReference>
<dbReference type="PANTHER" id="PTHR43014:SF5">
    <property type="entry name" value="GLUTATHIONE REDUCTASE (NADPH)"/>
    <property type="match status" value="1"/>
</dbReference>
<dbReference type="SUPFAM" id="SSF51905">
    <property type="entry name" value="FAD/NAD(P)-binding domain"/>
    <property type="match status" value="1"/>
</dbReference>
<dbReference type="GO" id="GO:0000166">
    <property type="term" value="F:nucleotide binding"/>
    <property type="evidence" value="ECO:0007669"/>
    <property type="project" value="UniProtKB-KW"/>
</dbReference>
<keyword evidence="2" id="KW-0285">Flavoprotein</keyword>
<dbReference type="Gene3D" id="3.30.390.30">
    <property type="match status" value="1"/>
</dbReference>
<proteinExistence type="inferred from homology"/>
<dbReference type="SUPFAM" id="SSF55424">
    <property type="entry name" value="FAD/NAD-linked reductases, dimerisation (C-terminal) domain"/>
    <property type="match status" value="1"/>
</dbReference>
<feature type="domain" description="Pyridine nucleotide-disulphide oxidoreductase dimerisation" evidence="6">
    <location>
        <begin position="367"/>
        <end position="469"/>
    </location>
</feature>
<dbReference type="InterPro" id="IPR004099">
    <property type="entry name" value="Pyr_nucl-diS_OxRdtase_dimer"/>
</dbReference>
<evidence type="ECO:0000313" key="9">
    <source>
        <dbReference type="Proteomes" id="UP000078148"/>
    </source>
</evidence>
<evidence type="ECO:0000313" key="8">
    <source>
        <dbReference type="EMBL" id="ANF95481.1"/>
    </source>
</evidence>
<dbReference type="RefSeq" id="WP_060532434.1">
    <property type="nucleotide sequence ID" value="NZ_CP013023.1"/>
</dbReference>
<dbReference type="PIRSF" id="PIRSF000350">
    <property type="entry name" value="Mercury_reductase_MerA"/>
    <property type="match status" value="1"/>
</dbReference>
<sequence length="478" mass="52508">MEQTFDLVVIGTGSAGAATAQACREQNWEVAIVDSREYGGTCALRGCDPKKVLVGAAELVDRTERMIGKGLQDSVRINWPDLMAFKHTFTDYIPGAHEKKLKDAGIHTFHGHAKFVSEDTIDVDGHRLTGKHILIATGAKPAPLSVEGEQYLANSDHFLNLEQLPSPLVFVGGGYISFEFAHIAARAGAEVHILHKDEQPLKGFDPELVQELVQRSREIGIHIHLNTSLQSIEQLEGEVAADSQPSGAEQLTKGTANQARYMIRANQQDGEQGNQELRLECGLVVHGAGRVPNIMDIQLDQGKVEFGKKGVHVNEYMQSVSNPRVYAAGDCTDSPGLPLTPLASLESQVATHNLLHGNTRKPDYRAMPSIAFTIPKLGAIGMTEEEARKLGDRVTINTFDTSTWYTYKRTNEQTAMAKIIIDTSSRQILGAHLLSGEADEMLNYFAIAIRLHLTIDQMREVLYAYPTPASDLSYMLKI</sequence>
<feature type="domain" description="FAD/NAD(P)-binding" evidence="7">
    <location>
        <begin position="5"/>
        <end position="338"/>
    </location>
</feature>
<dbReference type="OrthoDB" id="9800167at2"/>
<comment type="similarity">
    <text evidence="1">Belongs to the class-I pyridine nucleotide-disulfide oxidoreductase family.</text>
</comment>
<keyword evidence="3 4" id="KW-0274">FAD</keyword>
<dbReference type="PANTHER" id="PTHR43014">
    <property type="entry name" value="MERCURIC REDUCTASE"/>
    <property type="match status" value="1"/>
</dbReference>
<dbReference type="KEGG" id="pbv:AR543_05280"/>
<evidence type="ECO:0000259" key="6">
    <source>
        <dbReference type="Pfam" id="PF02852"/>
    </source>
</evidence>
<dbReference type="PRINTS" id="PR00368">
    <property type="entry name" value="FADPNR"/>
</dbReference>
<keyword evidence="9" id="KW-1185">Reference proteome</keyword>
<dbReference type="EMBL" id="CP013023">
    <property type="protein sequence ID" value="ANF95481.1"/>
    <property type="molecule type" value="Genomic_DNA"/>
</dbReference>
<dbReference type="InterPro" id="IPR023753">
    <property type="entry name" value="FAD/NAD-binding_dom"/>
</dbReference>
<keyword evidence="4" id="KW-0547">Nucleotide-binding</keyword>
<feature type="binding site" evidence="4">
    <location>
        <begin position="172"/>
        <end position="179"/>
    </location>
    <ligand>
        <name>NAD(+)</name>
        <dbReference type="ChEBI" id="CHEBI:57540"/>
    </ligand>
</feature>
<dbReference type="AlphaFoldDB" id="A0A172ZCU7"/>
<dbReference type="Pfam" id="PF07992">
    <property type="entry name" value="Pyr_redox_2"/>
    <property type="match status" value="1"/>
</dbReference>
<dbReference type="Gene3D" id="3.50.50.60">
    <property type="entry name" value="FAD/NAD(P)-binding domain"/>
    <property type="match status" value="2"/>
</dbReference>
<dbReference type="STRING" id="1616788.AR543_05280"/>
<dbReference type="InterPro" id="IPR016156">
    <property type="entry name" value="FAD/NAD-linked_Rdtase_dimer_sf"/>
</dbReference>
<organism evidence="8 9">
    <name type="scientific">Paenibacillus bovis</name>
    <dbReference type="NCBI Taxonomy" id="1616788"/>
    <lineage>
        <taxon>Bacteria</taxon>
        <taxon>Bacillati</taxon>
        <taxon>Bacillota</taxon>
        <taxon>Bacilli</taxon>
        <taxon>Bacillales</taxon>
        <taxon>Paenibacillaceae</taxon>
        <taxon>Paenibacillus</taxon>
    </lineage>
</organism>
<evidence type="ECO:0000259" key="7">
    <source>
        <dbReference type="Pfam" id="PF07992"/>
    </source>
</evidence>
<feature type="binding site" evidence="4">
    <location>
        <position position="330"/>
    </location>
    <ligand>
        <name>FAD</name>
        <dbReference type="ChEBI" id="CHEBI:57692"/>
    </ligand>
</feature>
<protein>
    <submittedName>
        <fullName evidence="8">Pyridine nucleotide-disulfide oxidoreductase</fullName>
    </submittedName>
</protein>
<dbReference type="Pfam" id="PF02852">
    <property type="entry name" value="Pyr_redox_dim"/>
    <property type="match status" value="1"/>
</dbReference>